<feature type="signal peptide" evidence="1">
    <location>
        <begin position="1"/>
        <end position="17"/>
    </location>
</feature>
<gene>
    <name evidence="2" type="ORF">GCM10008938_27630</name>
</gene>
<sequence>MKTPLLAAVLFLSVASAQIKLPAGIEAVAFGSAEVTFKGTVTRTVLLEAAISPQQSERGLMYRTSMAKDAGMLFVLGMQDRAAAFWMKNTLIPLDIAFFNSRGVIVDVLQMQPCKASDENCATYPSSKPVVGAIEMNLGWFKKNHIKVGDKVSFKMKY</sequence>
<name>A0ABQ2D0X2_9DEIO</name>
<comment type="caution">
    <text evidence="2">The sequence shown here is derived from an EMBL/GenBank/DDBJ whole genome shotgun (WGS) entry which is preliminary data.</text>
</comment>
<keyword evidence="3" id="KW-1185">Reference proteome</keyword>
<dbReference type="Pfam" id="PF02643">
    <property type="entry name" value="DUF192"/>
    <property type="match status" value="1"/>
</dbReference>
<dbReference type="InterPro" id="IPR038695">
    <property type="entry name" value="Saro_0823-like_sf"/>
</dbReference>
<dbReference type="RefSeq" id="WP_189003290.1">
    <property type="nucleotide sequence ID" value="NZ_BMOD01000010.1"/>
</dbReference>
<dbReference type="EMBL" id="BMOD01000010">
    <property type="protein sequence ID" value="GGJ40105.1"/>
    <property type="molecule type" value="Genomic_DNA"/>
</dbReference>
<evidence type="ECO:0000313" key="3">
    <source>
        <dbReference type="Proteomes" id="UP000632222"/>
    </source>
</evidence>
<proteinExistence type="predicted"/>
<evidence type="ECO:0000256" key="1">
    <source>
        <dbReference type="SAM" id="SignalP"/>
    </source>
</evidence>
<protein>
    <recommendedName>
        <fullName evidence="4">DUF192 domain-containing protein</fullName>
    </recommendedName>
</protein>
<feature type="chain" id="PRO_5046651982" description="DUF192 domain-containing protein" evidence="1">
    <location>
        <begin position="18"/>
        <end position="158"/>
    </location>
</feature>
<dbReference type="InterPro" id="IPR003795">
    <property type="entry name" value="DUF192"/>
</dbReference>
<keyword evidence="1" id="KW-0732">Signal</keyword>
<evidence type="ECO:0008006" key="4">
    <source>
        <dbReference type="Google" id="ProtNLM"/>
    </source>
</evidence>
<dbReference type="PANTHER" id="PTHR37953:SF1">
    <property type="entry name" value="UPF0127 PROTEIN MJ1496"/>
    <property type="match status" value="1"/>
</dbReference>
<dbReference type="PANTHER" id="PTHR37953">
    <property type="entry name" value="UPF0127 PROTEIN MJ1496"/>
    <property type="match status" value="1"/>
</dbReference>
<accession>A0ABQ2D0X2</accession>
<reference evidence="3" key="1">
    <citation type="journal article" date="2019" name="Int. J. Syst. Evol. Microbiol.">
        <title>The Global Catalogue of Microorganisms (GCM) 10K type strain sequencing project: providing services to taxonomists for standard genome sequencing and annotation.</title>
        <authorList>
            <consortium name="The Broad Institute Genomics Platform"/>
            <consortium name="The Broad Institute Genome Sequencing Center for Infectious Disease"/>
            <person name="Wu L."/>
            <person name="Ma J."/>
        </authorList>
    </citation>
    <scope>NUCLEOTIDE SEQUENCE [LARGE SCALE GENOMIC DNA]</scope>
    <source>
        <strain evidence="3">JCM 14370</strain>
    </source>
</reference>
<dbReference type="Proteomes" id="UP000632222">
    <property type="component" value="Unassembled WGS sequence"/>
</dbReference>
<organism evidence="2 3">
    <name type="scientific">Deinococcus roseus</name>
    <dbReference type="NCBI Taxonomy" id="392414"/>
    <lineage>
        <taxon>Bacteria</taxon>
        <taxon>Thermotogati</taxon>
        <taxon>Deinococcota</taxon>
        <taxon>Deinococci</taxon>
        <taxon>Deinococcales</taxon>
        <taxon>Deinococcaceae</taxon>
        <taxon>Deinococcus</taxon>
    </lineage>
</organism>
<dbReference type="Gene3D" id="2.60.120.1140">
    <property type="entry name" value="Protein of unknown function DUF192"/>
    <property type="match status" value="1"/>
</dbReference>
<evidence type="ECO:0000313" key="2">
    <source>
        <dbReference type="EMBL" id="GGJ40105.1"/>
    </source>
</evidence>